<dbReference type="FunFam" id="3.30.160.60:FF:001290">
    <property type="entry name" value="Zinc finger 45-like"/>
    <property type="match status" value="1"/>
</dbReference>
<dbReference type="PANTHER" id="PTHR23226">
    <property type="entry name" value="ZINC FINGER AND SCAN DOMAIN-CONTAINING"/>
    <property type="match status" value="1"/>
</dbReference>
<reference evidence="14" key="1">
    <citation type="submission" date="2014-08" db="EMBL/GenBank/DDBJ databases">
        <authorList>
            <person name="Senf B."/>
            <person name="Petzold A."/>
            <person name="Downie B.R."/>
            <person name="Koch P."/>
            <person name="Platzer M."/>
        </authorList>
    </citation>
    <scope>NUCLEOTIDE SEQUENCE [LARGE SCALE GENOMIC DNA]</scope>
    <source>
        <strain evidence="14">GRZ</strain>
    </source>
</reference>
<dbReference type="Pfam" id="PF00096">
    <property type="entry name" value="zf-C2H2"/>
    <property type="match status" value="6"/>
</dbReference>
<dbReference type="FunFam" id="3.30.160.60:FF:001840">
    <property type="entry name" value="Paternally-expressed gene 3 protein"/>
    <property type="match status" value="1"/>
</dbReference>
<keyword evidence="6" id="KW-0862">Zinc</keyword>
<gene>
    <name evidence="14" type="primary">LOC107388116</name>
</gene>
<feature type="domain" description="C2H2-type" evidence="13">
    <location>
        <begin position="188"/>
        <end position="217"/>
    </location>
</feature>
<evidence type="ECO:0000256" key="5">
    <source>
        <dbReference type="ARBA" id="ARBA00022771"/>
    </source>
</evidence>
<dbReference type="AlphaFoldDB" id="A0A8C6NV65"/>
<dbReference type="OMA" id="MECANSF"/>
<sequence length="506" mass="56995">MSNGGKSPHDQLGMLDVQQTVLNKEAAPKELSPGVSQMDLETLNVKEEEEEPLHEMMETYATRISCTAGSCQCEEDEDKFLLSQFNQQQATDRDLPTSSFSVQIKGESGEEDCEGAESTRNADLNPYEDDSNSSGTDFSENKDDQEENICDCQLKSLSDSEPETEDSQKEWNESGSSESDVKAVNKSLSCPECGKRIFHKGSLQKHVRVTSYSAMRSSRCWENNKGVGVEQNVDSCRKVQKQLKSFSCDDRGFSFSDESKLNSHMRVHTGQKPFACDVCGQRFGYKAHFISHMRVHTGQKPLACDVPGQTFSENSNGHLQVHTKQKLFMCDVCGQRFNCKPHLIGHIRVHTGEKPFSCEVCGQTFSQKTALITHMRVHTGQKPFVCELCGKRFSQLASLNRHIRVHTGYKPYSCKFCGQNFFHKTHLNRHVSVHTGQKPFPCDVCGKEFNQKTNLNTHMRVHTGLKPFVCDVCGDRFRHKVSLNTHMRVHTENKTDLTTRVPTGTT</sequence>
<dbReference type="Proteomes" id="UP000694548">
    <property type="component" value="Chromosome sgr12"/>
</dbReference>
<dbReference type="KEGG" id="nfu:107388116"/>
<feature type="region of interest" description="Disordered" evidence="12">
    <location>
        <begin position="158"/>
        <end position="182"/>
    </location>
</feature>
<evidence type="ECO:0000313" key="15">
    <source>
        <dbReference type="Proteomes" id="UP000694548"/>
    </source>
</evidence>
<dbReference type="GO" id="GO:0000981">
    <property type="term" value="F:DNA-binding transcription factor activity, RNA polymerase II-specific"/>
    <property type="evidence" value="ECO:0007669"/>
    <property type="project" value="TreeGrafter"/>
</dbReference>
<evidence type="ECO:0000256" key="9">
    <source>
        <dbReference type="ARBA" id="ARBA00023163"/>
    </source>
</evidence>
<dbReference type="InterPro" id="IPR013087">
    <property type="entry name" value="Znf_C2H2_type"/>
</dbReference>
<dbReference type="SUPFAM" id="SSF57667">
    <property type="entry name" value="beta-beta-alpha zinc fingers"/>
    <property type="match status" value="4"/>
</dbReference>
<keyword evidence="8" id="KW-0238">DNA-binding</keyword>
<protein>
    <submittedName>
        <fullName evidence="14">Zinc finger protein OZF-like</fullName>
    </submittedName>
</protein>
<evidence type="ECO:0000259" key="13">
    <source>
        <dbReference type="PROSITE" id="PS50157"/>
    </source>
</evidence>
<dbReference type="GeneID" id="107388116"/>
<evidence type="ECO:0000256" key="11">
    <source>
        <dbReference type="PROSITE-ProRule" id="PRU00042"/>
    </source>
</evidence>
<feature type="region of interest" description="Disordered" evidence="12">
    <location>
        <begin position="104"/>
        <end position="146"/>
    </location>
</feature>
<dbReference type="FunFam" id="3.30.160.60:FF:000912">
    <property type="entry name" value="Zinc finger protein 660"/>
    <property type="match status" value="2"/>
</dbReference>
<evidence type="ECO:0000256" key="3">
    <source>
        <dbReference type="ARBA" id="ARBA00022723"/>
    </source>
</evidence>
<evidence type="ECO:0000256" key="2">
    <source>
        <dbReference type="ARBA" id="ARBA00006991"/>
    </source>
</evidence>
<comment type="similarity">
    <text evidence="2">Belongs to the krueppel C2H2-type zinc-finger protein family.</text>
</comment>
<keyword evidence="7" id="KW-0805">Transcription regulation</keyword>
<dbReference type="GO" id="GO:0005634">
    <property type="term" value="C:nucleus"/>
    <property type="evidence" value="ECO:0007669"/>
    <property type="project" value="UniProtKB-SubCell"/>
</dbReference>
<evidence type="ECO:0000256" key="10">
    <source>
        <dbReference type="ARBA" id="ARBA00023242"/>
    </source>
</evidence>
<dbReference type="FunFam" id="3.30.160.60:FF:000446">
    <property type="entry name" value="Zinc finger protein"/>
    <property type="match status" value="2"/>
</dbReference>
<dbReference type="FunFam" id="3.30.160.60:FF:001480">
    <property type="entry name" value="Si:cabz01071911.3"/>
    <property type="match status" value="1"/>
</dbReference>
<evidence type="ECO:0000256" key="1">
    <source>
        <dbReference type="ARBA" id="ARBA00004123"/>
    </source>
</evidence>
<feature type="domain" description="C2H2-type" evidence="13">
    <location>
        <begin position="356"/>
        <end position="383"/>
    </location>
</feature>
<feature type="domain" description="C2H2-type" evidence="13">
    <location>
        <begin position="246"/>
        <end position="273"/>
    </location>
</feature>
<comment type="subcellular location">
    <subcellularLocation>
        <location evidence="1">Nucleus</location>
    </subcellularLocation>
</comment>
<keyword evidence="4" id="KW-0677">Repeat</keyword>
<feature type="domain" description="C2H2-type" evidence="13">
    <location>
        <begin position="328"/>
        <end position="355"/>
    </location>
</feature>
<evidence type="ECO:0000256" key="12">
    <source>
        <dbReference type="SAM" id="MobiDB-lite"/>
    </source>
</evidence>
<evidence type="ECO:0000256" key="8">
    <source>
        <dbReference type="ARBA" id="ARBA00023125"/>
    </source>
</evidence>
<evidence type="ECO:0000256" key="4">
    <source>
        <dbReference type="ARBA" id="ARBA00022737"/>
    </source>
</evidence>
<keyword evidence="3" id="KW-0479">Metal-binding</keyword>
<dbReference type="FunFam" id="3.30.160.60:FF:002343">
    <property type="entry name" value="Zinc finger protein 33A"/>
    <property type="match status" value="1"/>
</dbReference>
<keyword evidence="10" id="KW-0539">Nucleus</keyword>
<dbReference type="Ensembl" id="ENSNFUT00015028920.1">
    <property type="protein sequence ID" value="ENSNFUP00015027683.1"/>
    <property type="gene ID" value="ENSNFUG00015013399.1"/>
</dbReference>
<feature type="domain" description="C2H2-type" evidence="13">
    <location>
        <begin position="384"/>
        <end position="411"/>
    </location>
</feature>
<dbReference type="PROSITE" id="PS50157">
    <property type="entry name" value="ZINC_FINGER_C2H2_2"/>
    <property type="match status" value="9"/>
</dbReference>
<feature type="domain" description="C2H2-type" evidence="13">
    <location>
        <begin position="468"/>
        <end position="495"/>
    </location>
</feature>
<evidence type="ECO:0000313" key="14">
    <source>
        <dbReference type="Ensembl" id="ENSNFUP00015027683.1"/>
    </source>
</evidence>
<evidence type="ECO:0000256" key="6">
    <source>
        <dbReference type="ARBA" id="ARBA00022833"/>
    </source>
</evidence>
<keyword evidence="9" id="KW-0804">Transcription</keyword>
<reference evidence="14" key="2">
    <citation type="submission" date="2025-08" db="UniProtKB">
        <authorList>
            <consortium name="Ensembl"/>
        </authorList>
    </citation>
    <scope>IDENTIFICATION</scope>
</reference>
<dbReference type="GO" id="GO:0000978">
    <property type="term" value="F:RNA polymerase II cis-regulatory region sequence-specific DNA binding"/>
    <property type="evidence" value="ECO:0007669"/>
    <property type="project" value="TreeGrafter"/>
</dbReference>
<reference evidence="14" key="3">
    <citation type="submission" date="2025-09" db="UniProtKB">
        <authorList>
            <consortium name="Ensembl"/>
        </authorList>
    </citation>
    <scope>IDENTIFICATION</scope>
</reference>
<dbReference type="OrthoDB" id="5693at2759"/>
<feature type="domain" description="C2H2-type" evidence="13">
    <location>
        <begin position="440"/>
        <end position="467"/>
    </location>
</feature>
<dbReference type="GO" id="GO:0008270">
    <property type="term" value="F:zinc ion binding"/>
    <property type="evidence" value="ECO:0007669"/>
    <property type="project" value="UniProtKB-KW"/>
</dbReference>
<dbReference type="GeneTree" id="ENSGT01150000286936"/>
<keyword evidence="15" id="KW-1185">Reference proteome</keyword>
<organism evidence="14 15">
    <name type="scientific">Nothobranchius furzeri</name>
    <name type="common">Turquoise killifish</name>
    <dbReference type="NCBI Taxonomy" id="105023"/>
    <lineage>
        <taxon>Eukaryota</taxon>
        <taxon>Metazoa</taxon>
        <taxon>Chordata</taxon>
        <taxon>Craniata</taxon>
        <taxon>Vertebrata</taxon>
        <taxon>Euteleostomi</taxon>
        <taxon>Actinopterygii</taxon>
        <taxon>Neopterygii</taxon>
        <taxon>Teleostei</taxon>
        <taxon>Neoteleostei</taxon>
        <taxon>Acanthomorphata</taxon>
        <taxon>Ovalentaria</taxon>
        <taxon>Atherinomorphae</taxon>
        <taxon>Cyprinodontiformes</taxon>
        <taxon>Nothobranchiidae</taxon>
        <taxon>Nothobranchius</taxon>
    </lineage>
</organism>
<evidence type="ECO:0000256" key="7">
    <source>
        <dbReference type="ARBA" id="ARBA00023015"/>
    </source>
</evidence>
<dbReference type="SMART" id="SM00355">
    <property type="entry name" value="ZnF_C2H2"/>
    <property type="match status" value="9"/>
</dbReference>
<keyword evidence="5 11" id="KW-0863">Zinc-finger</keyword>
<dbReference type="PANTHER" id="PTHR23226:SF240">
    <property type="entry name" value="GASTRULA ZINC FINGER PROTEIN XLCGF26.1-LIKE-RELATED"/>
    <property type="match status" value="1"/>
</dbReference>
<proteinExistence type="inferred from homology"/>
<feature type="domain" description="C2H2-type" evidence="13">
    <location>
        <begin position="412"/>
        <end position="439"/>
    </location>
</feature>
<dbReference type="Gene3D" id="3.30.160.60">
    <property type="entry name" value="Classic Zinc Finger"/>
    <property type="match status" value="9"/>
</dbReference>
<dbReference type="PROSITE" id="PS00028">
    <property type="entry name" value="ZINC_FINGER_C2H2_1"/>
    <property type="match status" value="7"/>
</dbReference>
<dbReference type="InterPro" id="IPR036236">
    <property type="entry name" value="Znf_C2H2_sf"/>
</dbReference>
<feature type="domain" description="C2H2-type" evidence="13">
    <location>
        <begin position="274"/>
        <end position="301"/>
    </location>
</feature>
<name>A0A8C6NV65_NOTFU</name>
<accession>A0A8C6NV65</accession>